<evidence type="ECO:0000256" key="1">
    <source>
        <dbReference type="SAM" id="MobiDB-lite"/>
    </source>
</evidence>
<reference evidence="2 3" key="1">
    <citation type="submission" date="2021-05" db="EMBL/GenBank/DDBJ databases">
        <title>Draft Whole Genome Sequencing Of Biosensor Chromobacterium violaceum Strain CV026 Reveals A Regulatory RNA In Chromobacterium violaceum Phenotype Regulatory Network.</title>
        <authorList>
            <person name="Hong K.W."/>
            <person name="Chan K.G."/>
            <person name="Chang C.-Y."/>
        </authorList>
    </citation>
    <scope>NUCLEOTIDE SEQUENCE [LARGE SCALE GENOMIC DNA]</scope>
    <source>
        <strain evidence="2 3">ATCC 31532</strain>
    </source>
</reference>
<feature type="compositionally biased region" description="Basic and acidic residues" evidence="1">
    <location>
        <begin position="67"/>
        <end position="76"/>
    </location>
</feature>
<dbReference type="EMBL" id="JAHDTB010000033">
    <property type="protein sequence ID" value="MBW8290110.1"/>
    <property type="molecule type" value="Genomic_DNA"/>
</dbReference>
<accession>A0ABS7FKW0</accession>
<comment type="caution">
    <text evidence="2">The sequence shown here is derived from an EMBL/GenBank/DDBJ whole genome shotgun (WGS) entry which is preliminary data.</text>
</comment>
<evidence type="ECO:0000313" key="3">
    <source>
        <dbReference type="Proteomes" id="UP000711178"/>
    </source>
</evidence>
<dbReference type="RefSeq" id="WP_043573774.1">
    <property type="nucleotide sequence ID" value="NZ_CP142381.1"/>
</dbReference>
<evidence type="ECO:0008006" key="4">
    <source>
        <dbReference type="Google" id="ProtNLM"/>
    </source>
</evidence>
<organism evidence="2 3">
    <name type="scientific">Chromobacterium subtsugae</name>
    <dbReference type="NCBI Taxonomy" id="251747"/>
    <lineage>
        <taxon>Bacteria</taxon>
        <taxon>Pseudomonadati</taxon>
        <taxon>Pseudomonadota</taxon>
        <taxon>Betaproteobacteria</taxon>
        <taxon>Neisseriales</taxon>
        <taxon>Chromobacteriaceae</taxon>
        <taxon>Chromobacterium</taxon>
    </lineage>
</organism>
<protein>
    <recommendedName>
        <fullName evidence="4">Cellulose biosynthesis protein BcsF</fullName>
    </recommendedName>
</protein>
<sequence length="76" mass="8778">MFNPELSQLQFLVLLAALAAGIAGYQLHARLLPRLRELLSRRMRHFQPHPYLQRLRQQDDAPLAKSRRADPGHKPS</sequence>
<evidence type="ECO:0000313" key="2">
    <source>
        <dbReference type="EMBL" id="MBW8290110.1"/>
    </source>
</evidence>
<feature type="region of interest" description="Disordered" evidence="1">
    <location>
        <begin position="49"/>
        <end position="76"/>
    </location>
</feature>
<keyword evidence="3" id="KW-1185">Reference proteome</keyword>
<gene>
    <name evidence="2" type="ORF">KIF53_20930</name>
</gene>
<proteinExistence type="predicted"/>
<dbReference type="Proteomes" id="UP000711178">
    <property type="component" value="Unassembled WGS sequence"/>
</dbReference>
<dbReference type="GeneID" id="89685858"/>
<name>A0ABS7FKW0_9NEIS</name>